<dbReference type="Proteomes" id="UP001445335">
    <property type="component" value="Unassembled WGS sequence"/>
</dbReference>
<protein>
    <submittedName>
        <fullName evidence="2">Uncharacterized protein</fullName>
    </submittedName>
</protein>
<dbReference type="EMBL" id="JALJOU010000003">
    <property type="protein sequence ID" value="KAK9845444.1"/>
    <property type="molecule type" value="Genomic_DNA"/>
</dbReference>
<organism evidence="2 3">
    <name type="scientific">Elliptochloris bilobata</name>
    <dbReference type="NCBI Taxonomy" id="381761"/>
    <lineage>
        <taxon>Eukaryota</taxon>
        <taxon>Viridiplantae</taxon>
        <taxon>Chlorophyta</taxon>
        <taxon>core chlorophytes</taxon>
        <taxon>Trebouxiophyceae</taxon>
        <taxon>Trebouxiophyceae incertae sedis</taxon>
        <taxon>Elliptochloris clade</taxon>
        <taxon>Elliptochloris</taxon>
    </lineage>
</organism>
<comment type="caution">
    <text evidence="2">The sequence shown here is derived from an EMBL/GenBank/DDBJ whole genome shotgun (WGS) entry which is preliminary data.</text>
</comment>
<keyword evidence="3" id="KW-1185">Reference proteome</keyword>
<dbReference type="AlphaFoldDB" id="A0AAW1SGI9"/>
<dbReference type="InterPro" id="IPR049226">
    <property type="entry name" value="DUF6823"/>
</dbReference>
<gene>
    <name evidence="2" type="ORF">WJX81_006574</name>
</gene>
<dbReference type="Pfam" id="PF20709">
    <property type="entry name" value="DUF6823"/>
    <property type="match status" value="1"/>
</dbReference>
<evidence type="ECO:0000313" key="3">
    <source>
        <dbReference type="Proteomes" id="UP001445335"/>
    </source>
</evidence>
<accession>A0AAW1SGI9</accession>
<proteinExistence type="predicted"/>
<evidence type="ECO:0000256" key="1">
    <source>
        <dbReference type="SAM" id="MobiDB-lite"/>
    </source>
</evidence>
<evidence type="ECO:0000313" key="2">
    <source>
        <dbReference type="EMBL" id="KAK9845444.1"/>
    </source>
</evidence>
<sequence length="159" mass="18327">MSQTPRVQRLAPKALFGRNSEEKRQRELDKEEAFKAQAEVLKRRRGNTWQKDVSARRALVKRYNTDPEYKKKVDEDKTARFKAEQAADPPISLFDIILPIAPFGIPDYEVERFDLKGPYCDSGYVDEDADFGKQVARFFGFGKKQMPPEDPKKGKAKGR</sequence>
<reference evidence="2 3" key="1">
    <citation type="journal article" date="2024" name="Nat. Commun.">
        <title>Phylogenomics reveals the evolutionary origins of lichenization in chlorophyte algae.</title>
        <authorList>
            <person name="Puginier C."/>
            <person name="Libourel C."/>
            <person name="Otte J."/>
            <person name="Skaloud P."/>
            <person name="Haon M."/>
            <person name="Grisel S."/>
            <person name="Petersen M."/>
            <person name="Berrin J.G."/>
            <person name="Delaux P.M."/>
            <person name="Dal Grande F."/>
            <person name="Keller J."/>
        </authorList>
    </citation>
    <scope>NUCLEOTIDE SEQUENCE [LARGE SCALE GENOMIC DNA]</scope>
    <source>
        <strain evidence="2 3">SAG 245.80</strain>
    </source>
</reference>
<feature type="region of interest" description="Disordered" evidence="1">
    <location>
        <begin position="1"/>
        <end position="30"/>
    </location>
</feature>
<name>A0AAW1SGI9_9CHLO</name>
<feature type="compositionally biased region" description="Basic and acidic residues" evidence="1">
    <location>
        <begin position="19"/>
        <end position="30"/>
    </location>
</feature>